<dbReference type="STRING" id="545697.HMPREF0216_01908"/>
<evidence type="ECO:0000313" key="2">
    <source>
        <dbReference type="Proteomes" id="UP000010420"/>
    </source>
</evidence>
<dbReference type="Proteomes" id="UP000010420">
    <property type="component" value="Unassembled WGS sequence"/>
</dbReference>
<evidence type="ECO:0000313" key="1">
    <source>
        <dbReference type="EMBL" id="EKY26723.1"/>
    </source>
</evidence>
<protein>
    <submittedName>
        <fullName evidence="1">Uncharacterized protein</fullName>
    </submittedName>
</protein>
<keyword evidence="2" id="KW-1185">Reference proteome</keyword>
<sequence length="42" mass="4870">MGFYNYLNFMECYSQVCALDGGIYGYLKLNNKEIDFTDGKMV</sequence>
<dbReference type="EMBL" id="AMEZ01000053">
    <property type="protein sequence ID" value="EKY26723.1"/>
    <property type="molecule type" value="Genomic_DNA"/>
</dbReference>
<organism evidence="1 2">
    <name type="scientific">Clostridium celatum DSM 1785</name>
    <dbReference type="NCBI Taxonomy" id="545697"/>
    <lineage>
        <taxon>Bacteria</taxon>
        <taxon>Bacillati</taxon>
        <taxon>Bacillota</taxon>
        <taxon>Clostridia</taxon>
        <taxon>Eubacteriales</taxon>
        <taxon>Clostridiaceae</taxon>
        <taxon>Clostridium</taxon>
    </lineage>
</organism>
<comment type="caution">
    <text evidence="1">The sequence shown here is derived from an EMBL/GenBank/DDBJ whole genome shotgun (WGS) entry which is preliminary data.</text>
</comment>
<proteinExistence type="predicted"/>
<name>L1QFG1_9CLOT</name>
<accession>L1QFG1</accession>
<dbReference type="HOGENOM" id="CLU_3249481_0_0_9"/>
<dbReference type="PATRIC" id="fig|545697.3.peg.1877"/>
<reference evidence="1 2" key="1">
    <citation type="submission" date="2012-05" db="EMBL/GenBank/DDBJ databases">
        <authorList>
            <person name="Weinstock G."/>
            <person name="Sodergren E."/>
            <person name="Lobos E.A."/>
            <person name="Fulton L."/>
            <person name="Fulton R."/>
            <person name="Courtney L."/>
            <person name="Fronick C."/>
            <person name="O'Laughlin M."/>
            <person name="Godfrey J."/>
            <person name="Wilson R.M."/>
            <person name="Miner T."/>
            <person name="Farmer C."/>
            <person name="Delehaunty K."/>
            <person name="Cordes M."/>
            <person name="Minx P."/>
            <person name="Tomlinson C."/>
            <person name="Chen J."/>
            <person name="Wollam A."/>
            <person name="Pepin K.H."/>
            <person name="Bhonagiri V."/>
            <person name="Zhang X."/>
            <person name="Suruliraj S."/>
            <person name="Warren W."/>
            <person name="Mitreva M."/>
            <person name="Mardis E.R."/>
            <person name="Wilson R.K."/>
        </authorList>
    </citation>
    <scope>NUCLEOTIDE SEQUENCE [LARGE SCALE GENOMIC DNA]</scope>
    <source>
        <strain evidence="1 2">DSM 1785</strain>
    </source>
</reference>
<gene>
    <name evidence="1" type="ORF">HMPREF0216_01908</name>
</gene>
<dbReference type="AlphaFoldDB" id="L1QFG1"/>